<dbReference type="EMBL" id="VSRR010001953">
    <property type="protein sequence ID" value="MPC28705.1"/>
    <property type="molecule type" value="Genomic_DNA"/>
</dbReference>
<protein>
    <submittedName>
        <fullName evidence="1">Uncharacterized protein</fullName>
    </submittedName>
</protein>
<dbReference type="AlphaFoldDB" id="A0A5B7E5W0"/>
<comment type="caution">
    <text evidence="1">The sequence shown here is derived from an EMBL/GenBank/DDBJ whole genome shotgun (WGS) entry which is preliminary data.</text>
</comment>
<name>A0A5B7E5W0_PORTR</name>
<accession>A0A5B7E5W0</accession>
<keyword evidence="2" id="KW-1185">Reference proteome</keyword>
<reference evidence="1 2" key="1">
    <citation type="submission" date="2019-05" db="EMBL/GenBank/DDBJ databases">
        <title>Another draft genome of Portunus trituberculatus and its Hox gene families provides insights of decapod evolution.</title>
        <authorList>
            <person name="Jeong J.-H."/>
            <person name="Song I."/>
            <person name="Kim S."/>
            <person name="Choi T."/>
            <person name="Kim D."/>
            <person name="Ryu S."/>
            <person name="Kim W."/>
        </authorList>
    </citation>
    <scope>NUCLEOTIDE SEQUENCE [LARGE SCALE GENOMIC DNA]</scope>
    <source>
        <tissue evidence="1">Muscle</tissue>
    </source>
</reference>
<dbReference type="Proteomes" id="UP000324222">
    <property type="component" value="Unassembled WGS sequence"/>
</dbReference>
<sequence>MGIAITLCAEPFNRQSQNLPFSDRPPKYRDTWRRQHLESCSQATDTIPGVASLDTQRERSDTNFSRLDVRSLFHSLAIPGVHHSSRRNTSASVINEHMRHQLEISGRPARANTAPACDEGLPTYEEAMNSLTKEIHKPN</sequence>
<organism evidence="1 2">
    <name type="scientific">Portunus trituberculatus</name>
    <name type="common">Swimming crab</name>
    <name type="synonym">Neptunus trituberculatus</name>
    <dbReference type="NCBI Taxonomy" id="210409"/>
    <lineage>
        <taxon>Eukaryota</taxon>
        <taxon>Metazoa</taxon>
        <taxon>Ecdysozoa</taxon>
        <taxon>Arthropoda</taxon>
        <taxon>Crustacea</taxon>
        <taxon>Multicrustacea</taxon>
        <taxon>Malacostraca</taxon>
        <taxon>Eumalacostraca</taxon>
        <taxon>Eucarida</taxon>
        <taxon>Decapoda</taxon>
        <taxon>Pleocyemata</taxon>
        <taxon>Brachyura</taxon>
        <taxon>Eubrachyura</taxon>
        <taxon>Portunoidea</taxon>
        <taxon>Portunidae</taxon>
        <taxon>Portuninae</taxon>
        <taxon>Portunus</taxon>
    </lineage>
</organism>
<evidence type="ECO:0000313" key="2">
    <source>
        <dbReference type="Proteomes" id="UP000324222"/>
    </source>
</evidence>
<dbReference type="OrthoDB" id="10482202at2759"/>
<evidence type="ECO:0000313" key="1">
    <source>
        <dbReference type="EMBL" id="MPC28705.1"/>
    </source>
</evidence>
<gene>
    <name evidence="1" type="ORF">E2C01_021917</name>
</gene>
<proteinExistence type="predicted"/>